<dbReference type="EMBL" id="AFWA02000007">
    <property type="protein sequence ID" value="EMR08929.1"/>
    <property type="molecule type" value="Genomic_DNA"/>
</dbReference>
<dbReference type="RefSeq" id="XP_007874735.1">
    <property type="nucleotide sequence ID" value="XM_007876544.1"/>
</dbReference>
<protein>
    <recommendedName>
        <fullName evidence="6">CFEM domain-containing protein</fullName>
    </recommendedName>
</protein>
<comment type="subcellular location">
    <subcellularLocation>
        <location evidence="1">Secreted</location>
    </subcellularLocation>
</comment>
<dbReference type="GO" id="GO:0005576">
    <property type="term" value="C:extracellular region"/>
    <property type="evidence" value="ECO:0007669"/>
    <property type="project" value="UniProtKB-SubCell"/>
</dbReference>
<proteinExistence type="predicted"/>
<dbReference type="VEuPathDB" id="FungiDB:PNEG_02710"/>
<dbReference type="OrthoDB" id="5402089at2759"/>
<keyword evidence="2" id="KW-0964">Secreted</keyword>
<evidence type="ECO:0000256" key="3">
    <source>
        <dbReference type="ARBA" id="ARBA00022729"/>
    </source>
</evidence>
<keyword evidence="8" id="KW-1185">Reference proteome</keyword>
<keyword evidence="5" id="KW-1133">Transmembrane helix</keyword>
<gene>
    <name evidence="7" type="ORF">PNEG_02710</name>
</gene>
<keyword evidence="5" id="KW-0812">Transmembrane</keyword>
<keyword evidence="3" id="KW-0732">Signal</keyword>
<evidence type="ECO:0000259" key="6">
    <source>
        <dbReference type="Pfam" id="PF05730"/>
    </source>
</evidence>
<evidence type="ECO:0000256" key="4">
    <source>
        <dbReference type="ARBA" id="ARBA00023157"/>
    </source>
</evidence>
<dbReference type="AlphaFoldDB" id="M7PEN7"/>
<sequence>MLCDLYKNAFIRFKAQELLFCISLLSIKANKPFVFKIKKRISSTFLKNIKISLLFIFLCFSTGLAYKSEKESNNNKHDGSLSLDTGFYAKQNTYDSIQADISNNYGIEDDDFSDDYTEEESFKKDFDINTYGKTEEGDFKKYFQSFEGSYIPPYVKRAIINSLKPIMQISSRHLAEKKKPLDYFIKFFKRSFTASSSKLQKKSTRNSIYKRSFLHLSKRDQVQCVNFLEKLEDSSLNKKARECFKESIFFSGCPNIFDIPCLCRSNSYKSHIALCIYQKSTVQLINAFAFASEICSSYESLPSSCISSLMADSSNIYKKYNFKDKIDTSKESSSSKEECSKSYSIFTNFSILTLIFIVAGAGIFVQTGILSLV</sequence>
<comment type="caution">
    <text evidence="7">The sequence shown here is derived from an EMBL/GenBank/DDBJ whole genome shotgun (WGS) entry which is preliminary data.</text>
</comment>
<dbReference type="InterPro" id="IPR008427">
    <property type="entry name" value="Extracellular_membr_CFEM_dom"/>
</dbReference>
<dbReference type="HOGENOM" id="CLU_742114_0_0_1"/>
<evidence type="ECO:0000256" key="1">
    <source>
        <dbReference type="ARBA" id="ARBA00004613"/>
    </source>
</evidence>
<feature type="domain" description="CFEM" evidence="6">
    <location>
        <begin position="239"/>
        <end position="296"/>
    </location>
</feature>
<evidence type="ECO:0000256" key="5">
    <source>
        <dbReference type="SAM" id="Phobius"/>
    </source>
</evidence>
<name>M7PEN7_PNEMU</name>
<keyword evidence="5" id="KW-0472">Membrane</keyword>
<evidence type="ECO:0000313" key="7">
    <source>
        <dbReference type="EMBL" id="EMR08929.1"/>
    </source>
</evidence>
<evidence type="ECO:0000313" key="8">
    <source>
        <dbReference type="Proteomes" id="UP000011958"/>
    </source>
</evidence>
<dbReference type="Proteomes" id="UP000011958">
    <property type="component" value="Unassembled WGS sequence"/>
</dbReference>
<organism evidence="7 8">
    <name type="scientific">Pneumocystis murina (strain B123)</name>
    <name type="common">Mouse pneumocystis pneumonia agent</name>
    <name type="synonym">Pneumocystis carinii f. sp. muris</name>
    <dbReference type="NCBI Taxonomy" id="1069680"/>
    <lineage>
        <taxon>Eukaryota</taxon>
        <taxon>Fungi</taxon>
        <taxon>Dikarya</taxon>
        <taxon>Ascomycota</taxon>
        <taxon>Taphrinomycotina</taxon>
        <taxon>Pneumocystomycetes</taxon>
        <taxon>Pneumocystaceae</taxon>
        <taxon>Pneumocystis</taxon>
    </lineage>
</organism>
<keyword evidence="4" id="KW-1015">Disulfide bond</keyword>
<reference evidence="8" key="1">
    <citation type="journal article" date="2016" name="Nat. Commun.">
        <title>Genome analysis of three Pneumocystis species reveals adaptation mechanisms to life exclusively in mammalian hosts.</title>
        <authorList>
            <person name="Ma L."/>
            <person name="Chen Z."/>
            <person name="Huang D.W."/>
            <person name="Kutty G."/>
            <person name="Ishihara M."/>
            <person name="Wang H."/>
            <person name="Abouelleil A."/>
            <person name="Bishop L."/>
            <person name="Davey E."/>
            <person name="Deng R."/>
            <person name="Deng X."/>
            <person name="Fan L."/>
            <person name="Fantoni G."/>
            <person name="Fitzgerald M."/>
            <person name="Gogineni E."/>
            <person name="Goldberg J.M."/>
            <person name="Handley G."/>
            <person name="Hu X."/>
            <person name="Huber C."/>
            <person name="Jiao X."/>
            <person name="Jones K."/>
            <person name="Levin J.Z."/>
            <person name="Liu Y."/>
            <person name="Macdonald P."/>
            <person name="Melnikov A."/>
            <person name="Raley C."/>
            <person name="Sassi M."/>
            <person name="Sherman B.T."/>
            <person name="Song X."/>
            <person name="Sykes S."/>
            <person name="Tran B."/>
            <person name="Walsh L."/>
            <person name="Xia Y."/>
            <person name="Yang J."/>
            <person name="Young S."/>
            <person name="Zeng Q."/>
            <person name="Zheng X."/>
            <person name="Stephens R."/>
            <person name="Nusbaum C."/>
            <person name="Birren B.W."/>
            <person name="Azadi P."/>
            <person name="Lempicki R.A."/>
            <person name="Cuomo C.A."/>
            <person name="Kovacs J.A."/>
        </authorList>
    </citation>
    <scope>NUCLEOTIDE SEQUENCE [LARGE SCALE GENOMIC DNA]</scope>
    <source>
        <strain evidence="8">B123</strain>
    </source>
</reference>
<accession>M7PEN7</accession>
<dbReference type="GeneID" id="19896401"/>
<evidence type="ECO:0000256" key="2">
    <source>
        <dbReference type="ARBA" id="ARBA00022525"/>
    </source>
</evidence>
<feature type="transmembrane region" description="Helical" evidence="5">
    <location>
        <begin position="349"/>
        <end position="372"/>
    </location>
</feature>
<dbReference type="Pfam" id="PF05730">
    <property type="entry name" value="CFEM"/>
    <property type="match status" value="1"/>
</dbReference>